<dbReference type="EMBL" id="JAUKNN010000013">
    <property type="protein sequence ID" value="MDN8669113.1"/>
    <property type="molecule type" value="Genomic_DNA"/>
</dbReference>
<gene>
    <name evidence="3" type="ORF">Q0S36_07220</name>
</gene>
<evidence type="ECO:0000256" key="2">
    <source>
        <dbReference type="SAM" id="SignalP"/>
    </source>
</evidence>
<accession>A0ABT8QB42</accession>
<dbReference type="RefSeq" id="WP_099844542.1">
    <property type="nucleotide sequence ID" value="NZ_CBCSJV010000014.1"/>
</dbReference>
<evidence type="ECO:0000313" key="3">
    <source>
        <dbReference type="EMBL" id="MDN8669113.1"/>
    </source>
</evidence>
<name>A0ABT8QB42_9GAMM</name>
<feature type="compositionally biased region" description="Low complexity" evidence="1">
    <location>
        <begin position="249"/>
        <end position="264"/>
    </location>
</feature>
<reference evidence="3" key="1">
    <citation type="submission" date="2023-07" db="EMBL/GenBank/DDBJ databases">
        <title>Stenotrophomonas isolates from soil.</title>
        <authorList>
            <person name="Sharma V."/>
            <person name="Zur-Pinska J."/>
            <person name="Hay A.G."/>
        </authorList>
    </citation>
    <scope>NUCLEOTIDE SEQUENCE</scope>
    <source>
        <strain evidence="3">C2</strain>
    </source>
</reference>
<proteinExistence type="predicted"/>
<feature type="region of interest" description="Disordered" evidence="1">
    <location>
        <begin position="249"/>
        <end position="272"/>
    </location>
</feature>
<feature type="chain" id="PRO_5045487418" evidence="2">
    <location>
        <begin position="25"/>
        <end position="272"/>
    </location>
</feature>
<keyword evidence="4" id="KW-1185">Reference proteome</keyword>
<organism evidence="3 4">
    <name type="scientific">Stenotrophomonas indicatrix</name>
    <dbReference type="NCBI Taxonomy" id="2045451"/>
    <lineage>
        <taxon>Bacteria</taxon>
        <taxon>Pseudomonadati</taxon>
        <taxon>Pseudomonadota</taxon>
        <taxon>Gammaproteobacteria</taxon>
        <taxon>Lysobacterales</taxon>
        <taxon>Lysobacteraceae</taxon>
        <taxon>Stenotrophomonas</taxon>
    </lineage>
</organism>
<evidence type="ECO:0000256" key="1">
    <source>
        <dbReference type="SAM" id="MobiDB-lite"/>
    </source>
</evidence>
<dbReference type="Proteomes" id="UP001174315">
    <property type="component" value="Unassembled WGS sequence"/>
</dbReference>
<protein>
    <submittedName>
        <fullName evidence="3">Uncharacterized protein</fullName>
    </submittedName>
</protein>
<comment type="caution">
    <text evidence="3">The sequence shown here is derived from an EMBL/GenBank/DDBJ whole genome shotgun (WGS) entry which is preliminary data.</text>
</comment>
<feature type="signal peptide" evidence="2">
    <location>
        <begin position="1"/>
        <end position="24"/>
    </location>
</feature>
<sequence length="272" mass="28410">MNAKPTLLTAILLGGVAWSAPALADEPAIAVAADAEPQQASDTAPAAPAWEHRVPTSTKLETNADGQPIGDRTLRLVQRSTTGKVIAAQAAVSLFAGVIGGSGFRKDQLKGTRVDTVPNPAFSSMEQQARAALAAYFSAHPGAIPEQSRPVQVTVGDFTLIYKELGNAGTEYELRQNVDLGFPYRRKLPTMRLTGGEGAHCRIAEPVSASLEAWQADDYALARQTAERYAEACVASFAATLPTLFPDGTPAATVAPPPEATDAASAEVGQDA</sequence>
<evidence type="ECO:0000313" key="4">
    <source>
        <dbReference type="Proteomes" id="UP001174315"/>
    </source>
</evidence>
<keyword evidence="2" id="KW-0732">Signal</keyword>